<dbReference type="Proteomes" id="UP000614609">
    <property type="component" value="Unassembled WGS sequence"/>
</dbReference>
<dbReference type="RefSeq" id="WP_010904209.1">
    <property type="nucleotide sequence ID" value="NZ_BMOO01000006.1"/>
</dbReference>
<name>A0A830G3T4_9EURY</name>
<dbReference type="AlphaFoldDB" id="A0A830G3T4"/>
<evidence type="ECO:0000313" key="3">
    <source>
        <dbReference type="Proteomes" id="UP000614609"/>
    </source>
</evidence>
<organism evidence="1 3">
    <name type="scientific">Halarchaeum rubridurum</name>
    <dbReference type="NCBI Taxonomy" id="489911"/>
    <lineage>
        <taxon>Archaea</taxon>
        <taxon>Methanobacteriati</taxon>
        <taxon>Methanobacteriota</taxon>
        <taxon>Stenosarchaea group</taxon>
        <taxon>Halobacteria</taxon>
        <taxon>Halobacteriales</taxon>
        <taxon>Halobacteriaceae</taxon>
    </lineage>
</organism>
<reference evidence="1" key="1">
    <citation type="journal article" date="2014" name="Int. J. Syst. Evol. Microbiol.">
        <title>Complete genome sequence of Corynebacterium casei LMG S-19264T (=DSM 44701T), isolated from a smear-ripened cheese.</title>
        <authorList>
            <consortium name="US DOE Joint Genome Institute (JGI-PGF)"/>
            <person name="Walter F."/>
            <person name="Albersmeier A."/>
            <person name="Kalinowski J."/>
            <person name="Ruckert C."/>
        </authorList>
    </citation>
    <scope>NUCLEOTIDE SEQUENCE</scope>
    <source>
        <strain evidence="1">JCM 16108</strain>
    </source>
</reference>
<gene>
    <name evidence="1" type="ORF">GCM10009017_25350</name>
    <name evidence="2" type="ORF">J2752_002600</name>
</gene>
<reference evidence="1" key="2">
    <citation type="submission" date="2020-09" db="EMBL/GenBank/DDBJ databases">
        <authorList>
            <person name="Sun Q."/>
            <person name="Ohkuma M."/>
        </authorList>
    </citation>
    <scope>NUCLEOTIDE SEQUENCE</scope>
    <source>
        <strain evidence="1">JCM 16108</strain>
    </source>
</reference>
<proteinExistence type="predicted"/>
<sequence>MATGVYLALMPLTVGRLATVPDGELADIRPNDRPIATTNSAFEQIPNRENGALTEFV</sequence>
<reference evidence="2" key="3">
    <citation type="submission" date="2021-03" db="EMBL/GenBank/DDBJ databases">
        <title>Genomic Encyclopedia of Type Strains, Phase IV (KMG-IV): sequencing the most valuable type-strain genomes for metagenomic binning, comparative biology and taxonomic classification.</title>
        <authorList>
            <person name="Goeker M."/>
        </authorList>
    </citation>
    <scope>NUCLEOTIDE SEQUENCE</scope>
    <source>
        <strain evidence="2">DSM 22443</strain>
    </source>
</reference>
<dbReference type="OrthoDB" id="255112at2157"/>
<keyword evidence="3" id="KW-1185">Reference proteome</keyword>
<evidence type="ECO:0000313" key="2">
    <source>
        <dbReference type="EMBL" id="MBP1955671.1"/>
    </source>
</evidence>
<dbReference type="EMBL" id="JAGGKO010000005">
    <property type="protein sequence ID" value="MBP1955671.1"/>
    <property type="molecule type" value="Genomic_DNA"/>
</dbReference>
<dbReference type="Proteomes" id="UP000765891">
    <property type="component" value="Unassembled WGS sequence"/>
</dbReference>
<dbReference type="EMBL" id="BMOO01000006">
    <property type="protein sequence ID" value="GGM74273.1"/>
    <property type="molecule type" value="Genomic_DNA"/>
</dbReference>
<evidence type="ECO:0000313" key="1">
    <source>
        <dbReference type="EMBL" id="GGM74273.1"/>
    </source>
</evidence>
<accession>A0A830G3T4</accession>
<dbReference type="GeneID" id="55371923"/>
<comment type="caution">
    <text evidence="1">The sequence shown here is derived from an EMBL/GenBank/DDBJ whole genome shotgun (WGS) entry which is preliminary data.</text>
</comment>
<protein>
    <submittedName>
        <fullName evidence="1">Uncharacterized protein</fullName>
    </submittedName>
</protein>